<dbReference type="PROSITE" id="PS50011">
    <property type="entry name" value="PROTEIN_KINASE_DOM"/>
    <property type="match status" value="1"/>
</dbReference>
<dbReference type="GO" id="GO:0005524">
    <property type="term" value="F:ATP binding"/>
    <property type="evidence" value="ECO:0007669"/>
    <property type="project" value="UniProtKB-UniRule"/>
</dbReference>
<dbReference type="EMBL" id="PDUG01000006">
    <property type="protein sequence ID" value="PIC21498.1"/>
    <property type="molecule type" value="Genomic_DNA"/>
</dbReference>
<dbReference type="Gene3D" id="1.10.510.10">
    <property type="entry name" value="Transferase(Phosphotransferase) domain 1"/>
    <property type="match status" value="2"/>
</dbReference>
<proteinExistence type="predicted"/>
<evidence type="ECO:0000313" key="4">
    <source>
        <dbReference type="EMBL" id="PIC21498.1"/>
    </source>
</evidence>
<evidence type="ECO:0000256" key="1">
    <source>
        <dbReference type="PROSITE-ProRule" id="PRU10141"/>
    </source>
</evidence>
<organism evidence="4 5">
    <name type="scientific">Caenorhabditis nigoni</name>
    <dbReference type="NCBI Taxonomy" id="1611254"/>
    <lineage>
        <taxon>Eukaryota</taxon>
        <taxon>Metazoa</taxon>
        <taxon>Ecdysozoa</taxon>
        <taxon>Nematoda</taxon>
        <taxon>Chromadorea</taxon>
        <taxon>Rhabditida</taxon>
        <taxon>Rhabditina</taxon>
        <taxon>Rhabditomorpha</taxon>
        <taxon>Rhabditoidea</taxon>
        <taxon>Rhabditidae</taxon>
        <taxon>Peloderinae</taxon>
        <taxon>Caenorhabditis</taxon>
    </lineage>
</organism>
<protein>
    <recommendedName>
        <fullName evidence="3">Protein kinase domain-containing protein</fullName>
    </recommendedName>
</protein>
<gene>
    <name evidence="4" type="primary">Cnig_chr_X.g26308</name>
    <name evidence="4" type="ORF">B9Z55_026308</name>
</gene>
<dbReference type="GO" id="GO:0004672">
    <property type="term" value="F:protein kinase activity"/>
    <property type="evidence" value="ECO:0007669"/>
    <property type="project" value="InterPro"/>
</dbReference>
<keyword evidence="5" id="KW-1185">Reference proteome</keyword>
<keyword evidence="1" id="KW-0067">ATP-binding</keyword>
<keyword evidence="1" id="KW-0547">Nucleotide-binding</keyword>
<dbReference type="InterPro" id="IPR017441">
    <property type="entry name" value="Protein_kinase_ATP_BS"/>
</dbReference>
<dbReference type="PROSITE" id="PS00107">
    <property type="entry name" value="PROTEIN_KINASE_ATP"/>
    <property type="match status" value="1"/>
</dbReference>
<dbReference type="Pfam" id="PF00069">
    <property type="entry name" value="Pkinase"/>
    <property type="match status" value="1"/>
</dbReference>
<dbReference type="Proteomes" id="UP000230233">
    <property type="component" value="Chromosome X"/>
</dbReference>
<accession>A0A2G5T2Q9</accession>
<feature type="domain" description="Protein kinase" evidence="3">
    <location>
        <begin position="50"/>
        <end position="352"/>
    </location>
</feature>
<dbReference type="InterPro" id="IPR050235">
    <property type="entry name" value="CK1_Ser-Thr_kinase"/>
</dbReference>
<feature type="region of interest" description="Disordered" evidence="2">
    <location>
        <begin position="1"/>
        <end position="22"/>
    </location>
</feature>
<dbReference type="SUPFAM" id="SSF56112">
    <property type="entry name" value="Protein kinase-like (PK-like)"/>
    <property type="match status" value="1"/>
</dbReference>
<dbReference type="PANTHER" id="PTHR11909">
    <property type="entry name" value="CASEIN KINASE-RELATED"/>
    <property type="match status" value="1"/>
</dbReference>
<dbReference type="AlphaFoldDB" id="A0A2G5T2Q9"/>
<dbReference type="InterPro" id="IPR011009">
    <property type="entry name" value="Kinase-like_dom_sf"/>
</dbReference>
<dbReference type="InterPro" id="IPR000719">
    <property type="entry name" value="Prot_kinase_dom"/>
</dbReference>
<feature type="binding site" evidence="1">
    <location>
        <position position="79"/>
    </location>
    <ligand>
        <name>ATP</name>
        <dbReference type="ChEBI" id="CHEBI:30616"/>
    </ligand>
</feature>
<dbReference type="STRING" id="1611254.A0A2G5T2Q9"/>
<feature type="compositionally biased region" description="Polar residues" evidence="2">
    <location>
        <begin position="1"/>
        <end position="10"/>
    </location>
</feature>
<evidence type="ECO:0000256" key="2">
    <source>
        <dbReference type="SAM" id="MobiDB-lite"/>
    </source>
</evidence>
<evidence type="ECO:0000259" key="3">
    <source>
        <dbReference type="PROSITE" id="PS50011"/>
    </source>
</evidence>
<comment type="caution">
    <text evidence="4">The sequence shown here is derived from an EMBL/GenBank/DDBJ whole genome shotgun (WGS) entry which is preliminary data.</text>
</comment>
<dbReference type="OrthoDB" id="5870155at2759"/>
<dbReference type="SMART" id="SM00220">
    <property type="entry name" value="S_TKc"/>
    <property type="match status" value="1"/>
</dbReference>
<sequence length="410" mass="46254">MGSKASTEGENTGEAEKTETVPTPLPRLKNAIALNQITHANDIRFGNGRFVYMDAIGRGGFGIVAMVVDTDTSNPYAMKMERCAVSYKNEVEAYEKLMGVQGVPKFYSTFREQGFTFLQLELVGINLLQFVRAKGRKLRRTEAFKLVPQMIDILEQIHERGLVHADIKPANFAFGLGSECNRLYMLDFGFTSPFLDSDGEHLEATTRPPRGTVLYMSANQHLSISSALILLSRSQRSTITVVLNSLKSCNGINQYLTLEVIECTDNSRRDDLESLVYTLMDICKVSLPWRNLQAPTNRCAHHAYFDIKQGGTDGSKICDVPEFKKALMMCRALEYDEKPNYEKFKRVFELNIVQAATVSVKPDLPDQVYRCNLRREEEEVLLKFDINKEVTETAEIAELIELDNSPDAED</sequence>
<evidence type="ECO:0000313" key="5">
    <source>
        <dbReference type="Proteomes" id="UP000230233"/>
    </source>
</evidence>
<reference evidence="5" key="1">
    <citation type="submission" date="2017-10" db="EMBL/GenBank/DDBJ databases">
        <title>Rapid genome shrinkage in a self-fertile nematode reveals novel sperm competition proteins.</title>
        <authorList>
            <person name="Yin D."/>
            <person name="Schwarz E.M."/>
            <person name="Thomas C.G."/>
            <person name="Felde R.L."/>
            <person name="Korf I.F."/>
            <person name="Cutter A.D."/>
            <person name="Schartner C.M."/>
            <person name="Ralston E.J."/>
            <person name="Meyer B.J."/>
            <person name="Haag E.S."/>
        </authorList>
    </citation>
    <scope>NUCLEOTIDE SEQUENCE [LARGE SCALE GENOMIC DNA]</scope>
    <source>
        <strain evidence="5">JU1422</strain>
    </source>
</reference>
<name>A0A2G5T2Q9_9PELO</name>